<reference evidence="8 9" key="1">
    <citation type="submission" date="2024-09" db="EMBL/GenBank/DDBJ databases">
        <authorList>
            <person name="Sun Q."/>
            <person name="Mori K."/>
        </authorList>
    </citation>
    <scope>NUCLEOTIDE SEQUENCE [LARGE SCALE GENOMIC DNA]</scope>
    <source>
        <strain evidence="8 9">CECT 7682</strain>
    </source>
</reference>
<evidence type="ECO:0000256" key="2">
    <source>
        <dbReference type="ARBA" id="ARBA00022475"/>
    </source>
</evidence>
<dbReference type="RefSeq" id="WP_379945322.1">
    <property type="nucleotide sequence ID" value="NZ_JBHMEW010000008.1"/>
</dbReference>
<evidence type="ECO:0000313" key="9">
    <source>
        <dbReference type="Proteomes" id="UP001589654"/>
    </source>
</evidence>
<keyword evidence="7" id="KW-0812">Transmembrane</keyword>
<evidence type="ECO:0000256" key="5">
    <source>
        <dbReference type="ARBA" id="ARBA00023136"/>
    </source>
</evidence>
<dbReference type="InterPro" id="IPR004960">
    <property type="entry name" value="LipA_acyltrans"/>
</dbReference>
<proteinExistence type="predicted"/>
<dbReference type="Proteomes" id="UP001589654">
    <property type="component" value="Unassembled WGS sequence"/>
</dbReference>
<name>A0ABV5J145_9BACT</name>
<comment type="subcellular location">
    <subcellularLocation>
        <location evidence="1">Cell inner membrane</location>
    </subcellularLocation>
</comment>
<keyword evidence="2" id="KW-1003">Cell membrane</keyword>
<comment type="caution">
    <text evidence="8">The sequence shown here is derived from an EMBL/GenBank/DDBJ whole genome shotgun (WGS) entry which is preliminary data.</text>
</comment>
<dbReference type="PANTHER" id="PTHR30606:SF10">
    <property type="entry name" value="PHOSPHATIDYLINOSITOL MANNOSIDE ACYLTRANSFERASE"/>
    <property type="match status" value="1"/>
</dbReference>
<dbReference type="CDD" id="cd07984">
    <property type="entry name" value="LPLAT_LABLAT-like"/>
    <property type="match status" value="1"/>
</dbReference>
<dbReference type="Pfam" id="PF03279">
    <property type="entry name" value="Lip_A_acyltrans"/>
    <property type="match status" value="1"/>
</dbReference>
<protein>
    <submittedName>
        <fullName evidence="8">Lysophospholipid acyltransferase family protein</fullName>
    </submittedName>
</protein>
<keyword evidence="7" id="KW-1133">Transmembrane helix</keyword>
<evidence type="ECO:0000256" key="1">
    <source>
        <dbReference type="ARBA" id="ARBA00004533"/>
    </source>
</evidence>
<evidence type="ECO:0000256" key="6">
    <source>
        <dbReference type="ARBA" id="ARBA00023315"/>
    </source>
</evidence>
<evidence type="ECO:0000256" key="3">
    <source>
        <dbReference type="ARBA" id="ARBA00022519"/>
    </source>
</evidence>
<dbReference type="PANTHER" id="PTHR30606">
    <property type="entry name" value="LIPID A BIOSYNTHESIS LAUROYL ACYLTRANSFERASE"/>
    <property type="match status" value="1"/>
</dbReference>
<evidence type="ECO:0000256" key="7">
    <source>
        <dbReference type="SAM" id="Phobius"/>
    </source>
</evidence>
<evidence type="ECO:0000256" key="4">
    <source>
        <dbReference type="ARBA" id="ARBA00022679"/>
    </source>
</evidence>
<feature type="transmembrane region" description="Helical" evidence="7">
    <location>
        <begin position="6"/>
        <end position="30"/>
    </location>
</feature>
<organism evidence="8 9">
    <name type="scientific">Echinicola jeungdonensis</name>
    <dbReference type="NCBI Taxonomy" id="709343"/>
    <lineage>
        <taxon>Bacteria</taxon>
        <taxon>Pseudomonadati</taxon>
        <taxon>Bacteroidota</taxon>
        <taxon>Cytophagia</taxon>
        <taxon>Cytophagales</taxon>
        <taxon>Cyclobacteriaceae</taxon>
        <taxon>Echinicola</taxon>
    </lineage>
</organism>
<evidence type="ECO:0000313" key="8">
    <source>
        <dbReference type="EMBL" id="MFB9210538.1"/>
    </source>
</evidence>
<dbReference type="GO" id="GO:0016746">
    <property type="term" value="F:acyltransferase activity"/>
    <property type="evidence" value="ECO:0007669"/>
    <property type="project" value="UniProtKB-KW"/>
</dbReference>
<gene>
    <name evidence="8" type="ORF">ACFFUR_01870</name>
</gene>
<keyword evidence="5 7" id="KW-0472">Membrane</keyword>
<keyword evidence="6 8" id="KW-0012">Acyltransferase</keyword>
<dbReference type="EMBL" id="JBHMEW010000008">
    <property type="protein sequence ID" value="MFB9210538.1"/>
    <property type="molecule type" value="Genomic_DNA"/>
</dbReference>
<sequence>MFAFRLISYLPFWCLYLLSDLLYFFAYYLVGYRKGVIERNLIQAFPEKTPKERKKIKKQFYRNFTDSFAETIKLLTLKEEKIKKRFVIKNGEETIKKLNNGEIVLGLSAHFFNWEALPLAFKVAVDPRVETVYLKVNNPFFEKLMRIIRKRFGGYLVERANFQRHFLKHRKTPRLIGLAADQRPSRQETRYWTPFMNKKTSFFEGPEKLAKRFGLSLFFSKVHKPKRGYYEYTLYPLGQPPFSEKDHSITDRFIQLVEQNIKEEPPLYLWSHNRWKNSP</sequence>
<keyword evidence="9" id="KW-1185">Reference proteome</keyword>
<keyword evidence="3" id="KW-0997">Cell inner membrane</keyword>
<accession>A0ABV5J145</accession>
<keyword evidence="4" id="KW-0808">Transferase</keyword>